<name>A0AAV0V5I0_HYABA</name>
<dbReference type="PANTHER" id="PTHR37067:SF3">
    <property type="entry name" value="PX DOMAIN-CONTAINING PROTEIN"/>
    <property type="match status" value="1"/>
</dbReference>
<dbReference type="PANTHER" id="PTHR37067">
    <property type="entry name" value="PX DOMAIN-CONTAINING PROTEIN"/>
    <property type="match status" value="1"/>
</dbReference>
<evidence type="ECO:0000313" key="2">
    <source>
        <dbReference type="Proteomes" id="UP001162031"/>
    </source>
</evidence>
<comment type="caution">
    <text evidence="1">The sequence shown here is derived from an EMBL/GenBank/DDBJ whole genome shotgun (WGS) entry which is preliminary data.</text>
</comment>
<proteinExistence type="predicted"/>
<sequence>MTGRHRGLVTRLVSAPEYNVLRFWCAPHQIDILAKQSADRIDGGAWIKFAYSYTVYLRAQKNLIIEMDVKCPKKTNRWVHLE</sequence>
<organism evidence="1 2">
    <name type="scientific">Hyaloperonospora brassicae</name>
    <name type="common">Brassica downy mildew</name>
    <name type="synonym">Peronospora brassicae</name>
    <dbReference type="NCBI Taxonomy" id="162125"/>
    <lineage>
        <taxon>Eukaryota</taxon>
        <taxon>Sar</taxon>
        <taxon>Stramenopiles</taxon>
        <taxon>Oomycota</taxon>
        <taxon>Peronosporomycetes</taxon>
        <taxon>Peronosporales</taxon>
        <taxon>Peronosporaceae</taxon>
        <taxon>Hyaloperonospora</taxon>
    </lineage>
</organism>
<dbReference type="AlphaFoldDB" id="A0AAV0V5I0"/>
<dbReference type="Proteomes" id="UP001162031">
    <property type="component" value="Unassembled WGS sequence"/>
</dbReference>
<accession>A0AAV0V5I0</accession>
<reference evidence="1" key="1">
    <citation type="submission" date="2022-12" db="EMBL/GenBank/DDBJ databases">
        <authorList>
            <person name="Webb A."/>
        </authorList>
    </citation>
    <scope>NUCLEOTIDE SEQUENCE</scope>
    <source>
        <strain evidence="1">Hp1</strain>
    </source>
</reference>
<dbReference type="EMBL" id="CANTFL010001488">
    <property type="protein sequence ID" value="CAI5743295.1"/>
    <property type="molecule type" value="Genomic_DNA"/>
</dbReference>
<gene>
    <name evidence="1" type="ORF">HBR001_LOCUS9403</name>
</gene>
<evidence type="ECO:0008006" key="3">
    <source>
        <dbReference type="Google" id="ProtNLM"/>
    </source>
</evidence>
<evidence type="ECO:0000313" key="1">
    <source>
        <dbReference type="EMBL" id="CAI5743295.1"/>
    </source>
</evidence>
<keyword evidence="2" id="KW-1185">Reference proteome</keyword>
<protein>
    <recommendedName>
        <fullName evidence="3">DUF659 domain-containing protein</fullName>
    </recommendedName>
</protein>